<evidence type="ECO:0000313" key="2">
    <source>
        <dbReference type="Proteomes" id="UP000429232"/>
    </source>
</evidence>
<dbReference type="AlphaFoldDB" id="A0A6I4HYR4"/>
<evidence type="ECO:0000313" key="1">
    <source>
        <dbReference type="EMBL" id="QQL49648.1"/>
    </source>
</evidence>
<sequence>MLKQVLRRYNYLFYTIFILGVGVSFASFIVTPDEQKWITWGNKCLTYAYDPAAEVKLKKWELTLTSDAFVRFRKTYTNGKQEYYSFQLHRFKDMDYLGNVNEGVLKLKANADDIIVQTYDDPKGNVDSMATTLSIPVKNMDPDRLDSLRKALIYFKERR</sequence>
<dbReference type="Proteomes" id="UP000429232">
    <property type="component" value="Chromosome"/>
</dbReference>
<keyword evidence="2" id="KW-1185">Reference proteome</keyword>
<proteinExistence type="predicted"/>
<dbReference type="KEGG" id="mgik:GO620_015980"/>
<accession>A0A6I4HYR4</accession>
<gene>
    <name evidence="1" type="ORF">GO620_015980</name>
</gene>
<reference evidence="1 2" key="1">
    <citation type="submission" date="2020-12" db="EMBL/GenBank/DDBJ databases">
        <title>HMF7856_wgs.fasta genome submission.</title>
        <authorList>
            <person name="Kang H."/>
            <person name="Kim H."/>
            <person name="Joh K."/>
        </authorList>
    </citation>
    <scope>NUCLEOTIDE SEQUENCE [LARGE SCALE GENOMIC DNA]</scope>
    <source>
        <strain evidence="1 2">HMF7856</strain>
    </source>
</reference>
<dbReference type="EMBL" id="CP066775">
    <property type="protein sequence ID" value="QQL49648.1"/>
    <property type="molecule type" value="Genomic_DNA"/>
</dbReference>
<protein>
    <submittedName>
        <fullName evidence="1">Uncharacterized protein</fullName>
    </submittedName>
</protein>
<name>A0A6I4HYR4_9SPHI</name>
<dbReference type="RefSeq" id="WP_157524782.1">
    <property type="nucleotide sequence ID" value="NZ_CP066775.1"/>
</dbReference>
<organism evidence="1 2">
    <name type="scientific">Mucilaginibacter ginkgonis</name>
    <dbReference type="NCBI Taxonomy" id="2682091"/>
    <lineage>
        <taxon>Bacteria</taxon>
        <taxon>Pseudomonadati</taxon>
        <taxon>Bacteroidota</taxon>
        <taxon>Sphingobacteriia</taxon>
        <taxon>Sphingobacteriales</taxon>
        <taxon>Sphingobacteriaceae</taxon>
        <taxon>Mucilaginibacter</taxon>
    </lineage>
</organism>